<protein>
    <submittedName>
        <fullName evidence="1">Uncharacterized protein</fullName>
    </submittedName>
</protein>
<sequence length="48" mass="5671">MCNPYSDMYAENLINANTINELNSQEDLDLPDKNVKYGKSLEYYFKFN</sequence>
<accession>H2ED78</accession>
<dbReference type="EMBL" id="JN885995">
    <property type="protein sequence ID" value="AEX62351.1"/>
    <property type="molecule type" value="Genomic_DNA"/>
</dbReference>
<name>H2ED78_9VIRU</name>
<organism evidence="1">
    <name type="scientific">Moumouvirus sp. 'Monve'</name>
    <dbReference type="NCBI Taxonomy" id="1128131"/>
    <lineage>
        <taxon>Viruses</taxon>
        <taxon>Varidnaviria</taxon>
        <taxon>Bamfordvirae</taxon>
        <taxon>Nucleocytoviricota</taxon>
        <taxon>Megaviricetes</taxon>
        <taxon>Imitervirales</taxon>
        <taxon>Mimiviridae</taxon>
        <taxon>Megamimivirinae</taxon>
        <taxon>Moumouvirus</taxon>
    </lineage>
</organism>
<evidence type="ECO:0000313" key="1">
    <source>
        <dbReference type="EMBL" id="AEX62351.1"/>
    </source>
</evidence>
<proteinExistence type="predicted"/>
<reference evidence="1" key="1">
    <citation type="submission" date="2011-10" db="EMBL/GenBank/DDBJ databases">
        <title>Provirophages and transpovirons: unique mobilome of giant viruses.</title>
        <authorList>
            <person name="Desnues C."/>
            <person name="LaScola B."/>
            <person name="Yutin N."/>
            <person name="Fournous G."/>
            <person name="Koonin E."/>
            <person name="Raoult D."/>
        </authorList>
    </citation>
    <scope>NUCLEOTIDE SEQUENCE</scope>
    <source>
        <strain evidence="1">Mv13-mv</strain>
    </source>
</reference>
<gene>
    <name evidence="1" type="ORF">mv_L146</name>
</gene>